<proteinExistence type="predicted"/>
<sequence>RLYYTTFTNLVAAEKEAFSDDSYFYRRELNLSTTPEFICDSVYYTGF</sequence>
<feature type="non-terminal residue" evidence="1">
    <location>
        <position position="1"/>
    </location>
</feature>
<name>A0A1V6W8E8_PENNA</name>
<dbReference type="AlphaFoldDB" id="A0A1V6W8E8"/>
<evidence type="ECO:0000313" key="1">
    <source>
        <dbReference type="EMBL" id="OQE59145.1"/>
    </source>
</evidence>
<evidence type="ECO:0000313" key="2">
    <source>
        <dbReference type="Proteomes" id="UP000191691"/>
    </source>
</evidence>
<dbReference type="Proteomes" id="UP000191691">
    <property type="component" value="Unassembled WGS sequence"/>
</dbReference>
<organism evidence="1 2">
    <name type="scientific">Penicillium nalgiovense</name>
    <dbReference type="NCBI Taxonomy" id="60175"/>
    <lineage>
        <taxon>Eukaryota</taxon>
        <taxon>Fungi</taxon>
        <taxon>Dikarya</taxon>
        <taxon>Ascomycota</taxon>
        <taxon>Pezizomycotina</taxon>
        <taxon>Eurotiomycetes</taxon>
        <taxon>Eurotiomycetidae</taxon>
        <taxon>Eurotiales</taxon>
        <taxon>Aspergillaceae</taxon>
        <taxon>Penicillium</taxon>
    </lineage>
</organism>
<accession>A0A1V6W8E8</accession>
<protein>
    <submittedName>
        <fullName evidence="1">Uncharacterized protein</fullName>
    </submittedName>
</protein>
<reference evidence="2" key="1">
    <citation type="journal article" date="2017" name="Nat. Microbiol.">
        <title>Global analysis of biosynthetic gene clusters reveals vast potential of secondary metabolite production in Penicillium species.</title>
        <authorList>
            <person name="Nielsen J.C."/>
            <person name="Grijseels S."/>
            <person name="Prigent S."/>
            <person name="Ji B."/>
            <person name="Dainat J."/>
            <person name="Nielsen K.F."/>
            <person name="Frisvad J.C."/>
            <person name="Workman M."/>
            <person name="Nielsen J."/>
        </authorList>
    </citation>
    <scope>NUCLEOTIDE SEQUENCE [LARGE SCALE GENOMIC DNA]</scope>
    <source>
        <strain evidence="2">IBT 13039</strain>
    </source>
</reference>
<comment type="caution">
    <text evidence="1">The sequence shown here is derived from an EMBL/GenBank/DDBJ whole genome shotgun (WGS) entry which is preliminary data.</text>
</comment>
<gene>
    <name evidence="1" type="ORF">PENNAL_c0341G06770</name>
</gene>
<keyword evidence="2" id="KW-1185">Reference proteome</keyword>
<dbReference type="EMBL" id="MOOB01000341">
    <property type="protein sequence ID" value="OQE59145.1"/>
    <property type="molecule type" value="Genomic_DNA"/>
</dbReference>